<dbReference type="RefSeq" id="WP_129186311.1">
    <property type="nucleotide sequence ID" value="NZ_CP035493.1"/>
</dbReference>
<evidence type="ECO:0000256" key="1">
    <source>
        <dbReference type="ARBA" id="ARBA00005417"/>
    </source>
</evidence>
<dbReference type="InterPro" id="IPR003439">
    <property type="entry name" value="ABC_transporter-like_ATP-bd"/>
</dbReference>
<dbReference type="Pfam" id="PF00005">
    <property type="entry name" value="ABC_tran"/>
    <property type="match status" value="1"/>
</dbReference>
<keyword evidence="2" id="KW-0813">Transport</keyword>
<comment type="similarity">
    <text evidence="1">Belongs to the ABC transporter superfamily.</text>
</comment>
<sequence>MTSVIEIADLSKKFTVRKEKSLKERIVNFGRSQLHKEEFWALQDVSLTIEAGTTIGLVGHNGSGKSTLLKMIGGILQPDTGSVSLRGRLAALLELGAGFHPDLTGRENVYLNASILGISRQEIDKYFDAIVDFSGIEEFIDTQVKFYSSGMYVRLAFAVAIHVDPDILLVDEVLAVGDEPFQRKCLERIRQFQAEGRTIVLVTHGLDQVNEFCDRAVVLDHGRIVSDDEPLTALQKLRADWEEERQEERSRLAAEQAEDRPELAARFEGIALWADSGHGGEPELGPDEGVEVTMQLASPVAFDDAVISVGVTTPMGHPVYSTTTTLLGTKVFVRRGTNKWAIHLSAMGLNEGDYLVTCGIGTADGAEVHFVPAACRFSVRGDGRSLGIIRADARWREVPLG</sequence>
<evidence type="ECO:0000256" key="2">
    <source>
        <dbReference type="ARBA" id="ARBA00022448"/>
    </source>
</evidence>
<evidence type="ECO:0000313" key="7">
    <source>
        <dbReference type="EMBL" id="QAY68910.1"/>
    </source>
</evidence>
<evidence type="ECO:0000313" key="8">
    <source>
        <dbReference type="Proteomes" id="UP000292118"/>
    </source>
</evidence>
<dbReference type="Pfam" id="PF14524">
    <property type="entry name" value="Wzt_C"/>
    <property type="match status" value="1"/>
</dbReference>
<dbReference type="GO" id="GO:0140359">
    <property type="term" value="F:ABC-type transporter activity"/>
    <property type="evidence" value="ECO:0007669"/>
    <property type="project" value="InterPro"/>
</dbReference>
<dbReference type="InterPro" id="IPR027417">
    <property type="entry name" value="P-loop_NTPase"/>
</dbReference>
<dbReference type="InterPro" id="IPR050683">
    <property type="entry name" value="Bact_Polysacc_Export_ATP-bd"/>
</dbReference>
<dbReference type="GO" id="GO:0016020">
    <property type="term" value="C:membrane"/>
    <property type="evidence" value="ECO:0007669"/>
    <property type="project" value="InterPro"/>
</dbReference>
<dbReference type="PANTHER" id="PTHR46743">
    <property type="entry name" value="TEICHOIC ACIDS EXPORT ATP-BINDING PROTEIN TAGH"/>
    <property type="match status" value="1"/>
</dbReference>
<dbReference type="AlphaFoldDB" id="A0A4P6EZM9"/>
<reference evidence="7 8" key="1">
    <citation type="submission" date="2019-01" db="EMBL/GenBank/DDBJ databases">
        <title>Genome sequencing of strain FW10M-9.</title>
        <authorList>
            <person name="Heo J."/>
            <person name="Kim S.-J."/>
            <person name="Kim J.-S."/>
            <person name="Hong S.-B."/>
            <person name="Kwon S.-W."/>
        </authorList>
    </citation>
    <scope>NUCLEOTIDE SEQUENCE [LARGE SCALE GENOMIC DNA]</scope>
    <source>
        <strain evidence="7 8">FW10M-9</strain>
    </source>
</reference>
<evidence type="ECO:0000256" key="5">
    <source>
        <dbReference type="SAM" id="Coils"/>
    </source>
</evidence>
<dbReference type="EMBL" id="CP035493">
    <property type="protein sequence ID" value="QAY68910.1"/>
    <property type="molecule type" value="Genomic_DNA"/>
</dbReference>
<dbReference type="KEGG" id="xya:ET471_01675"/>
<proteinExistence type="inferred from homology"/>
<dbReference type="InterPro" id="IPR003593">
    <property type="entry name" value="AAA+_ATPase"/>
</dbReference>
<keyword evidence="3" id="KW-0547">Nucleotide-binding</keyword>
<organism evidence="7 8">
    <name type="scientific">Xylanimonas protaetiae</name>
    <dbReference type="NCBI Taxonomy" id="2509457"/>
    <lineage>
        <taxon>Bacteria</taxon>
        <taxon>Bacillati</taxon>
        <taxon>Actinomycetota</taxon>
        <taxon>Actinomycetes</taxon>
        <taxon>Micrococcales</taxon>
        <taxon>Promicromonosporaceae</taxon>
        <taxon>Xylanimonas</taxon>
    </lineage>
</organism>
<evidence type="ECO:0000256" key="3">
    <source>
        <dbReference type="ARBA" id="ARBA00022741"/>
    </source>
</evidence>
<dbReference type="CDD" id="cd10147">
    <property type="entry name" value="Wzt_C-like"/>
    <property type="match status" value="1"/>
</dbReference>
<dbReference type="SUPFAM" id="SSF52540">
    <property type="entry name" value="P-loop containing nucleoside triphosphate hydrolases"/>
    <property type="match status" value="1"/>
</dbReference>
<dbReference type="GO" id="GO:0016887">
    <property type="term" value="F:ATP hydrolysis activity"/>
    <property type="evidence" value="ECO:0007669"/>
    <property type="project" value="InterPro"/>
</dbReference>
<dbReference type="CDD" id="cd03220">
    <property type="entry name" value="ABC_KpsT_Wzt"/>
    <property type="match status" value="1"/>
</dbReference>
<dbReference type="GO" id="GO:0005524">
    <property type="term" value="F:ATP binding"/>
    <property type="evidence" value="ECO:0007669"/>
    <property type="project" value="UniProtKB-KW"/>
</dbReference>
<dbReference type="SMART" id="SM00382">
    <property type="entry name" value="AAA"/>
    <property type="match status" value="1"/>
</dbReference>
<feature type="domain" description="ABC transporter" evidence="6">
    <location>
        <begin position="24"/>
        <end position="246"/>
    </location>
</feature>
<evidence type="ECO:0000256" key="4">
    <source>
        <dbReference type="ARBA" id="ARBA00022840"/>
    </source>
</evidence>
<dbReference type="InterPro" id="IPR015860">
    <property type="entry name" value="ABC_transpr_TagH-like"/>
</dbReference>
<dbReference type="Proteomes" id="UP000292118">
    <property type="component" value="Chromosome"/>
</dbReference>
<dbReference type="OrthoDB" id="9778870at2"/>
<name>A0A4P6EZM9_9MICO</name>
<keyword evidence="4 7" id="KW-0067">ATP-binding</keyword>
<dbReference type="PROSITE" id="PS50893">
    <property type="entry name" value="ABC_TRANSPORTER_2"/>
    <property type="match status" value="1"/>
</dbReference>
<dbReference type="InterPro" id="IPR029439">
    <property type="entry name" value="Wzt_C"/>
</dbReference>
<feature type="coiled-coil region" evidence="5">
    <location>
        <begin position="231"/>
        <end position="258"/>
    </location>
</feature>
<dbReference type="Gene3D" id="2.70.50.60">
    <property type="entry name" value="abc- transporter (atp binding component) like domain"/>
    <property type="match status" value="1"/>
</dbReference>
<keyword evidence="5" id="KW-0175">Coiled coil</keyword>
<gene>
    <name evidence="7" type="ORF">ET471_01675</name>
</gene>
<protein>
    <submittedName>
        <fullName evidence="7">ABC transporter ATP-binding protein</fullName>
    </submittedName>
</protein>
<evidence type="ECO:0000259" key="6">
    <source>
        <dbReference type="PROSITE" id="PS50893"/>
    </source>
</evidence>
<accession>A0A4P6EZM9</accession>
<keyword evidence="8" id="KW-1185">Reference proteome</keyword>
<dbReference type="Gene3D" id="3.40.50.300">
    <property type="entry name" value="P-loop containing nucleotide triphosphate hydrolases"/>
    <property type="match status" value="1"/>
</dbReference>
<dbReference type="PANTHER" id="PTHR46743:SF2">
    <property type="entry name" value="TEICHOIC ACIDS EXPORT ATP-BINDING PROTEIN TAGH"/>
    <property type="match status" value="1"/>
</dbReference>